<dbReference type="Proteomes" id="UP000515291">
    <property type="component" value="Chromosome"/>
</dbReference>
<organism evidence="1 2">
    <name type="scientific">Tardiphaga robiniae</name>
    <dbReference type="NCBI Taxonomy" id="943830"/>
    <lineage>
        <taxon>Bacteria</taxon>
        <taxon>Pseudomonadati</taxon>
        <taxon>Pseudomonadota</taxon>
        <taxon>Alphaproteobacteria</taxon>
        <taxon>Hyphomicrobiales</taxon>
        <taxon>Nitrobacteraceae</taxon>
        <taxon>Tardiphaga</taxon>
    </lineage>
</organism>
<protein>
    <submittedName>
        <fullName evidence="1">Uncharacterized protein</fullName>
    </submittedName>
</protein>
<dbReference type="EMBL" id="CP050292">
    <property type="protein sequence ID" value="QND70421.1"/>
    <property type="molecule type" value="Genomic_DNA"/>
</dbReference>
<name>A0A7G6TUI9_9BRAD</name>
<dbReference type="RefSeq" id="WP_184515178.1">
    <property type="nucleotide sequence ID" value="NZ_CP050292.1"/>
</dbReference>
<proteinExistence type="predicted"/>
<dbReference type="AlphaFoldDB" id="A0A7G6TUI9"/>
<accession>A0A7G6TUI9</accession>
<gene>
    <name evidence="1" type="ORF">HB776_03550</name>
</gene>
<reference evidence="2" key="1">
    <citation type="journal article" date="2020" name="Mol. Plant Microbe">
        <title>Rhizobial microsymbionts of the narrowly endemic Oxytropis species growing in Kamchatka are characterized by significant genetic diversity and possess a set of genes that are associated with T3SS and T6SS secretion systems and can affect the development of symbiosis.</title>
        <authorList>
            <person name="Safronova V."/>
            <person name="Guro P."/>
            <person name="Sazanova A."/>
            <person name="Kuznetsova I."/>
            <person name="Belimov A."/>
            <person name="Yakubov V."/>
            <person name="Chirak E."/>
            <person name="Afonin A."/>
            <person name="Gogolev Y."/>
            <person name="Andronov E."/>
            <person name="Tikhonovich I."/>
        </authorList>
    </citation>
    <scope>NUCLEOTIDE SEQUENCE [LARGE SCALE GENOMIC DNA]</scope>
    <source>
        <strain evidence="2">581</strain>
    </source>
</reference>
<evidence type="ECO:0000313" key="1">
    <source>
        <dbReference type="EMBL" id="QND70421.1"/>
    </source>
</evidence>
<sequence length="102" mass="11072">MRAALAIFCYLTVFAIAEMLGTGVSRMSGYAPMTLREFTQLRVPREDVDVSTMSPAQYPMAVSDELTNAFQQNGIETFAGKVAQAMRLSALRAEPTSTEAAT</sequence>
<dbReference type="KEGG" id="trb:HB776_03550"/>
<evidence type="ECO:0000313" key="2">
    <source>
        <dbReference type="Proteomes" id="UP000515291"/>
    </source>
</evidence>